<name>A0A812BCD7_ACAPH</name>
<dbReference type="SMART" id="SM00355">
    <property type="entry name" value="ZnF_C2H2"/>
    <property type="match status" value="3"/>
</dbReference>
<dbReference type="GO" id="GO:0030687">
    <property type="term" value="C:preribosome, large subunit precursor"/>
    <property type="evidence" value="ECO:0007669"/>
    <property type="project" value="TreeGrafter"/>
</dbReference>
<evidence type="ECO:0000256" key="1">
    <source>
        <dbReference type="ARBA" id="ARBA00004496"/>
    </source>
</evidence>
<dbReference type="PROSITE" id="PS00028">
    <property type="entry name" value="ZINC_FINGER_C2H2_1"/>
    <property type="match status" value="2"/>
</dbReference>
<evidence type="ECO:0000256" key="2">
    <source>
        <dbReference type="ARBA" id="ARBA00022490"/>
    </source>
</evidence>
<organism evidence="11 12">
    <name type="scientific">Acanthosepion pharaonis</name>
    <name type="common">Pharaoh cuttlefish</name>
    <name type="synonym">Sepia pharaonis</name>
    <dbReference type="NCBI Taxonomy" id="158019"/>
    <lineage>
        <taxon>Eukaryota</taxon>
        <taxon>Metazoa</taxon>
        <taxon>Spiralia</taxon>
        <taxon>Lophotrochozoa</taxon>
        <taxon>Mollusca</taxon>
        <taxon>Cephalopoda</taxon>
        <taxon>Coleoidea</taxon>
        <taxon>Decapodiformes</taxon>
        <taxon>Sepiida</taxon>
        <taxon>Sepiina</taxon>
        <taxon>Sepiidae</taxon>
        <taxon>Acanthosepion</taxon>
    </lineage>
</organism>
<dbReference type="GO" id="GO:0008270">
    <property type="term" value="F:zinc ion binding"/>
    <property type="evidence" value="ECO:0007669"/>
    <property type="project" value="UniProtKB-KW"/>
</dbReference>
<dbReference type="GO" id="GO:0042273">
    <property type="term" value="P:ribosomal large subunit biogenesis"/>
    <property type="evidence" value="ECO:0007669"/>
    <property type="project" value="TreeGrafter"/>
</dbReference>
<dbReference type="Pfam" id="PF12171">
    <property type="entry name" value="zf-C2H2_jaz"/>
    <property type="match status" value="1"/>
</dbReference>
<keyword evidence="9" id="KW-0472">Membrane</keyword>
<keyword evidence="6" id="KW-0863">Zinc-finger</keyword>
<evidence type="ECO:0000256" key="5">
    <source>
        <dbReference type="ARBA" id="ARBA00022737"/>
    </source>
</evidence>
<reference evidence="11" key="1">
    <citation type="submission" date="2021-01" db="EMBL/GenBank/DDBJ databases">
        <authorList>
            <person name="Li R."/>
            <person name="Bekaert M."/>
        </authorList>
    </citation>
    <scope>NUCLEOTIDE SEQUENCE</scope>
    <source>
        <strain evidence="11">Farmed</strain>
    </source>
</reference>
<dbReference type="GO" id="GO:0005737">
    <property type="term" value="C:cytoplasm"/>
    <property type="evidence" value="ECO:0007669"/>
    <property type="project" value="UniProtKB-SubCell"/>
</dbReference>
<dbReference type="EMBL" id="CAHIKZ030000510">
    <property type="protein sequence ID" value="CAE1177759.1"/>
    <property type="molecule type" value="Genomic_DNA"/>
</dbReference>
<accession>A0A812BCD7</accession>
<evidence type="ECO:0000259" key="10">
    <source>
        <dbReference type="PROSITE" id="PS00028"/>
    </source>
</evidence>
<dbReference type="PANTHER" id="PTHR13182">
    <property type="entry name" value="ZINC FINGER PROTEIN 622"/>
    <property type="match status" value="1"/>
</dbReference>
<keyword evidence="9" id="KW-0812">Transmembrane</keyword>
<proteinExistence type="inferred from homology"/>
<evidence type="ECO:0000256" key="7">
    <source>
        <dbReference type="ARBA" id="ARBA00022833"/>
    </source>
</evidence>
<dbReference type="InterPro" id="IPR040025">
    <property type="entry name" value="Znf622/Rei1/Reh1"/>
</dbReference>
<keyword evidence="12" id="KW-1185">Reference proteome</keyword>
<dbReference type="InterPro" id="IPR013087">
    <property type="entry name" value="Znf_C2H2_type"/>
</dbReference>
<dbReference type="OrthoDB" id="19329at2759"/>
<keyword evidence="9" id="KW-1133">Transmembrane helix</keyword>
<sequence length="518" mass="58484">MNYCSVAVSVERDPFQSCHFFPPSLFFFLVFIQLLSMSLYTCISCRVAFATPELQKAHHKTDWHRYNLKRKVAELPPVTAADFQQRVLERKAQLAEDEKKQDAYCQLCKKQFSTQKAFENHEQSKKHREAASKVTEDMVEKNNRKNLAMNDAAVKDDQFEADQKEYEISLSISITQSVSLFPSSLFPSSLFPSSLFPSSLFPLLSLPPPLSSPSSLFPLLSLPPPLSSPPLSSPPLSPPPLSPPLSLPLLSLPLLPPSSLSPSSLFPSLSSPPLSSPLSLPPLLSFCLSVAFFFLNKPKYSLKSKSLEKNMKHMTVEHSFFVPDAEYLVDLEGLISYLGEKVGEGNMCLWCGEKGKAFYSPRAAQQHMMDKGHCKMLHEGEALLEYEDFYDYRSSYPDYEEKPTGKDEDDEEEEVNIEQLVVDGYELVLPSGATVGHRSLKIYYKQNLPQRRVGRSNTALPRILAQYKALGWTGTTTVAAKQKAKDISYMRQLRSRRDLHLSMKANKLQPHFRPQVVF</sequence>
<dbReference type="SMART" id="SM00451">
    <property type="entry name" value="ZnF_U1"/>
    <property type="match status" value="2"/>
</dbReference>
<comment type="similarity">
    <text evidence="8">Belongs to the REI1 family.</text>
</comment>
<dbReference type="InterPro" id="IPR041661">
    <property type="entry name" value="ZN622/Rei1/Reh1_Znf-C2H2"/>
</dbReference>
<dbReference type="Proteomes" id="UP000597762">
    <property type="component" value="Unassembled WGS sequence"/>
</dbReference>
<dbReference type="AlphaFoldDB" id="A0A812BCD7"/>
<evidence type="ECO:0000313" key="11">
    <source>
        <dbReference type="EMBL" id="CAE1177759.1"/>
    </source>
</evidence>
<protein>
    <submittedName>
        <fullName evidence="11">REI1</fullName>
    </submittedName>
</protein>
<feature type="domain" description="C2H2-type" evidence="10">
    <location>
        <begin position="42"/>
        <end position="64"/>
    </location>
</feature>
<keyword evidence="5" id="KW-0677">Repeat</keyword>
<dbReference type="Gene3D" id="3.30.160.60">
    <property type="entry name" value="Classic Zinc Finger"/>
    <property type="match status" value="1"/>
</dbReference>
<dbReference type="InterPro" id="IPR022755">
    <property type="entry name" value="Znf_C2H2_jaz"/>
</dbReference>
<feature type="domain" description="C2H2-type" evidence="10">
    <location>
        <begin position="105"/>
        <end position="127"/>
    </location>
</feature>
<dbReference type="InterPro" id="IPR036236">
    <property type="entry name" value="Znf_C2H2_sf"/>
</dbReference>
<keyword evidence="2" id="KW-0963">Cytoplasm</keyword>
<comment type="caution">
    <text evidence="11">The sequence shown here is derived from an EMBL/GenBank/DDBJ whole genome shotgun (WGS) entry which is preliminary data.</text>
</comment>
<dbReference type="PANTHER" id="PTHR13182:SF8">
    <property type="entry name" value="CYTOPLASMIC 60S SUBUNIT BIOGENESIS FACTOR ZNF622"/>
    <property type="match status" value="1"/>
</dbReference>
<comment type="subcellular location">
    <subcellularLocation>
        <location evidence="1">Cytoplasm</location>
    </subcellularLocation>
</comment>
<keyword evidence="3" id="KW-0690">Ribosome biogenesis</keyword>
<keyword evidence="7" id="KW-0862">Zinc</keyword>
<evidence type="ECO:0000313" key="12">
    <source>
        <dbReference type="Proteomes" id="UP000597762"/>
    </source>
</evidence>
<evidence type="ECO:0000256" key="4">
    <source>
        <dbReference type="ARBA" id="ARBA00022723"/>
    </source>
</evidence>
<feature type="transmembrane region" description="Helical" evidence="9">
    <location>
        <begin position="25"/>
        <end position="49"/>
    </location>
</feature>
<dbReference type="SUPFAM" id="SSF57667">
    <property type="entry name" value="beta-beta-alpha zinc fingers"/>
    <property type="match status" value="1"/>
</dbReference>
<evidence type="ECO:0000256" key="8">
    <source>
        <dbReference type="ARBA" id="ARBA00034126"/>
    </source>
</evidence>
<evidence type="ECO:0000256" key="3">
    <source>
        <dbReference type="ARBA" id="ARBA00022517"/>
    </source>
</evidence>
<evidence type="ECO:0000256" key="6">
    <source>
        <dbReference type="ARBA" id="ARBA00022771"/>
    </source>
</evidence>
<keyword evidence="4" id="KW-0479">Metal-binding</keyword>
<gene>
    <name evidence="11" type="ORF">SPHA_14810</name>
</gene>
<evidence type="ECO:0000256" key="9">
    <source>
        <dbReference type="SAM" id="Phobius"/>
    </source>
</evidence>
<dbReference type="Pfam" id="PF12756">
    <property type="entry name" value="zf-C2H2_2"/>
    <property type="match status" value="1"/>
</dbReference>
<dbReference type="InterPro" id="IPR003604">
    <property type="entry name" value="Matrin/U1-like-C_Znf_C2H2"/>
</dbReference>
<dbReference type="GO" id="GO:0003676">
    <property type="term" value="F:nucleic acid binding"/>
    <property type="evidence" value="ECO:0007669"/>
    <property type="project" value="InterPro"/>
</dbReference>